<organism evidence="10 11">
    <name type="scientific">Stratiformator vulcanicus</name>
    <dbReference type="NCBI Taxonomy" id="2527980"/>
    <lineage>
        <taxon>Bacteria</taxon>
        <taxon>Pseudomonadati</taxon>
        <taxon>Planctomycetota</taxon>
        <taxon>Planctomycetia</taxon>
        <taxon>Planctomycetales</taxon>
        <taxon>Planctomycetaceae</taxon>
        <taxon>Stratiformator</taxon>
    </lineage>
</organism>
<dbReference type="Proteomes" id="UP000317318">
    <property type="component" value="Chromosome"/>
</dbReference>
<evidence type="ECO:0000259" key="9">
    <source>
        <dbReference type="Pfam" id="PF02771"/>
    </source>
</evidence>
<keyword evidence="5 10" id="KW-0560">Oxidoreductase</keyword>
<dbReference type="GO" id="GO:0003995">
    <property type="term" value="F:acyl-CoA dehydrogenase activity"/>
    <property type="evidence" value="ECO:0007669"/>
    <property type="project" value="InterPro"/>
</dbReference>
<evidence type="ECO:0000259" key="7">
    <source>
        <dbReference type="Pfam" id="PF00441"/>
    </source>
</evidence>
<dbReference type="Pfam" id="PF02771">
    <property type="entry name" value="Acyl-CoA_dh_N"/>
    <property type="match status" value="1"/>
</dbReference>
<evidence type="ECO:0000259" key="8">
    <source>
        <dbReference type="Pfam" id="PF02770"/>
    </source>
</evidence>
<evidence type="ECO:0000256" key="1">
    <source>
        <dbReference type="ARBA" id="ARBA00001974"/>
    </source>
</evidence>
<dbReference type="RefSeq" id="WP_145362049.1">
    <property type="nucleotide sequence ID" value="NZ_CP036268.1"/>
</dbReference>
<feature type="compositionally biased region" description="Basic and acidic residues" evidence="6">
    <location>
        <begin position="1"/>
        <end position="12"/>
    </location>
</feature>
<dbReference type="GO" id="GO:0050660">
    <property type="term" value="F:flavin adenine dinucleotide binding"/>
    <property type="evidence" value="ECO:0007669"/>
    <property type="project" value="InterPro"/>
</dbReference>
<keyword evidence="11" id="KW-1185">Reference proteome</keyword>
<dbReference type="SUPFAM" id="SSF47203">
    <property type="entry name" value="Acyl-CoA dehydrogenase C-terminal domain-like"/>
    <property type="match status" value="1"/>
</dbReference>
<dbReference type="InterPro" id="IPR006091">
    <property type="entry name" value="Acyl-CoA_Oxase/DH_mid-dom"/>
</dbReference>
<evidence type="ECO:0000313" key="10">
    <source>
        <dbReference type="EMBL" id="QDT35780.1"/>
    </source>
</evidence>
<dbReference type="EC" id="1.3.99.-" evidence="10"/>
<dbReference type="OrthoDB" id="9802447at2"/>
<evidence type="ECO:0000256" key="3">
    <source>
        <dbReference type="ARBA" id="ARBA00022630"/>
    </source>
</evidence>
<evidence type="ECO:0000256" key="5">
    <source>
        <dbReference type="RuleBase" id="RU362125"/>
    </source>
</evidence>
<dbReference type="PROSITE" id="PS00072">
    <property type="entry name" value="ACYL_COA_DH_1"/>
    <property type="match status" value="1"/>
</dbReference>
<dbReference type="PANTHER" id="PTHR43884:SF12">
    <property type="entry name" value="ISOVALERYL-COA DEHYDROGENASE, MITOCHONDRIAL-RELATED"/>
    <property type="match status" value="1"/>
</dbReference>
<dbReference type="InterPro" id="IPR046373">
    <property type="entry name" value="Acyl-CoA_Oxase/DH_mid-dom_sf"/>
</dbReference>
<dbReference type="InterPro" id="IPR009075">
    <property type="entry name" value="AcylCo_DH/oxidase_C"/>
</dbReference>
<dbReference type="InterPro" id="IPR013786">
    <property type="entry name" value="AcylCoA_DH/ox_N"/>
</dbReference>
<dbReference type="Gene3D" id="1.20.140.10">
    <property type="entry name" value="Butyryl-CoA Dehydrogenase, subunit A, domain 3"/>
    <property type="match status" value="1"/>
</dbReference>
<dbReference type="Gene3D" id="1.10.540.10">
    <property type="entry name" value="Acyl-CoA dehydrogenase/oxidase, N-terminal domain"/>
    <property type="match status" value="1"/>
</dbReference>
<dbReference type="Gene3D" id="2.40.110.10">
    <property type="entry name" value="Butyryl-CoA Dehydrogenase, subunit A, domain 2"/>
    <property type="match status" value="1"/>
</dbReference>
<feature type="region of interest" description="Disordered" evidence="6">
    <location>
        <begin position="1"/>
        <end position="27"/>
    </location>
</feature>
<name>A0A517QW35_9PLAN</name>
<sequence>MSTVIKPEDRKPKAIRSGASRLNDKAKSVADEITAPVPPTEVAKVEKVQATSFAGEALKLGGKSDEEVRRLGTVDAADDVVETLFEERYRTANSPLHQAVWEKSTPIELFDTAQPLPPSEAAVPVMQKSLSILRRHRQANTLLDDKRKISDEVLNELGEAGYWGLLIDEEYGGSGATFTQFAQFLTDVATIDPTTAGLASVHGCIGAVDPVRTFGTPEQKERLLPKLASGERLSAFALTEPGAGSDLTALKTTAVKDGDSYVLNGEKLFITNVRPGRMIGVVCLIDDEPSVLVAELPEEQNEHFQLKKYGLYALKYAYNQGIVFKDFRVPAENLLIPDSGDGLTIAYHGLNRGRISLCANAAGTMRQMMADMLPWARYRRTYGEPIAKRELVERRLGHLAGLIVACDALTEWGSALLDLGFRGEMECIVAKVFGSEAQKEAAIELHMKTHGGRSFLAGHMFGDNIHDMLAPCIYEGEGEMLSMAFFKSLVKQHGMRYFEPIGRVLSESGIKQPNPMNPAHAWALKGPLMNYGRWWLGHQLSGHATFDLPDMPRELRPHAEYAAEFLSNSSSEISATMRKHQLKLADRQCRMAELSGRIQSAVVILCTSLYAARHDDELIRGAAEGICEKLTNDLTGRRPSDRYFKNVTKLGEKIADGGFPGLPKTGDEEIMMRYD</sequence>
<dbReference type="InterPro" id="IPR006089">
    <property type="entry name" value="Acyl-CoA_DH_CS"/>
</dbReference>
<feature type="domain" description="Acyl-CoA oxidase/dehydrogenase middle" evidence="8">
    <location>
        <begin position="235"/>
        <end position="290"/>
    </location>
</feature>
<evidence type="ECO:0000256" key="6">
    <source>
        <dbReference type="SAM" id="MobiDB-lite"/>
    </source>
</evidence>
<evidence type="ECO:0000313" key="11">
    <source>
        <dbReference type="Proteomes" id="UP000317318"/>
    </source>
</evidence>
<dbReference type="InterPro" id="IPR037069">
    <property type="entry name" value="AcylCoA_DH/ox_N_sf"/>
</dbReference>
<gene>
    <name evidence="10" type="primary">mmgC</name>
    <name evidence="10" type="ORF">Pan189_01330</name>
</gene>
<keyword evidence="4 5" id="KW-0274">FAD</keyword>
<comment type="similarity">
    <text evidence="2 5">Belongs to the acyl-CoA dehydrogenase family.</text>
</comment>
<feature type="domain" description="Acyl-CoA dehydrogenase/oxidase C-terminal" evidence="7">
    <location>
        <begin position="340"/>
        <end position="483"/>
    </location>
</feature>
<dbReference type="EMBL" id="CP036268">
    <property type="protein sequence ID" value="QDT35780.1"/>
    <property type="molecule type" value="Genomic_DNA"/>
</dbReference>
<feature type="domain" description="Acyl-CoA dehydrogenase/oxidase N-terminal" evidence="9">
    <location>
        <begin position="144"/>
        <end position="231"/>
    </location>
</feature>
<dbReference type="AlphaFoldDB" id="A0A517QW35"/>
<dbReference type="InterPro" id="IPR036250">
    <property type="entry name" value="AcylCo_DH-like_C"/>
</dbReference>
<evidence type="ECO:0000256" key="4">
    <source>
        <dbReference type="ARBA" id="ARBA00022827"/>
    </source>
</evidence>
<reference evidence="10 11" key="1">
    <citation type="submission" date="2019-02" db="EMBL/GenBank/DDBJ databases">
        <title>Deep-cultivation of Planctomycetes and their phenomic and genomic characterization uncovers novel biology.</title>
        <authorList>
            <person name="Wiegand S."/>
            <person name="Jogler M."/>
            <person name="Boedeker C."/>
            <person name="Pinto D."/>
            <person name="Vollmers J."/>
            <person name="Rivas-Marin E."/>
            <person name="Kohn T."/>
            <person name="Peeters S.H."/>
            <person name="Heuer A."/>
            <person name="Rast P."/>
            <person name="Oberbeckmann S."/>
            <person name="Bunk B."/>
            <person name="Jeske O."/>
            <person name="Meyerdierks A."/>
            <person name="Storesund J.E."/>
            <person name="Kallscheuer N."/>
            <person name="Luecker S."/>
            <person name="Lage O.M."/>
            <person name="Pohl T."/>
            <person name="Merkel B.J."/>
            <person name="Hornburger P."/>
            <person name="Mueller R.-W."/>
            <person name="Bruemmer F."/>
            <person name="Labrenz M."/>
            <person name="Spormann A.M."/>
            <person name="Op den Camp H."/>
            <person name="Overmann J."/>
            <person name="Amann R."/>
            <person name="Jetten M.S.M."/>
            <person name="Mascher T."/>
            <person name="Medema M.H."/>
            <person name="Devos D.P."/>
            <person name="Kaster A.-K."/>
            <person name="Ovreas L."/>
            <person name="Rohde M."/>
            <person name="Galperin M.Y."/>
            <person name="Jogler C."/>
        </authorList>
    </citation>
    <scope>NUCLEOTIDE SEQUENCE [LARGE SCALE GENOMIC DNA]</scope>
    <source>
        <strain evidence="10 11">Pan189</strain>
    </source>
</reference>
<dbReference type="SUPFAM" id="SSF56645">
    <property type="entry name" value="Acyl-CoA dehydrogenase NM domain-like"/>
    <property type="match status" value="1"/>
</dbReference>
<protein>
    <submittedName>
        <fullName evidence="10">Acyl-CoA dehydrogenase</fullName>
        <ecNumber evidence="10">1.3.99.-</ecNumber>
    </submittedName>
</protein>
<dbReference type="KEGG" id="svp:Pan189_01330"/>
<dbReference type="Pfam" id="PF02770">
    <property type="entry name" value="Acyl-CoA_dh_M"/>
    <property type="match status" value="1"/>
</dbReference>
<dbReference type="Pfam" id="PF00441">
    <property type="entry name" value="Acyl-CoA_dh_1"/>
    <property type="match status" value="1"/>
</dbReference>
<keyword evidence="3 5" id="KW-0285">Flavoprotein</keyword>
<evidence type="ECO:0000256" key="2">
    <source>
        <dbReference type="ARBA" id="ARBA00009347"/>
    </source>
</evidence>
<accession>A0A517QW35</accession>
<dbReference type="PANTHER" id="PTHR43884">
    <property type="entry name" value="ACYL-COA DEHYDROGENASE"/>
    <property type="match status" value="1"/>
</dbReference>
<comment type="cofactor">
    <cofactor evidence="1 5">
        <name>FAD</name>
        <dbReference type="ChEBI" id="CHEBI:57692"/>
    </cofactor>
</comment>
<proteinExistence type="inferred from homology"/>
<dbReference type="InterPro" id="IPR009100">
    <property type="entry name" value="AcylCoA_DH/oxidase_NM_dom_sf"/>
</dbReference>